<dbReference type="InterPro" id="IPR029044">
    <property type="entry name" value="Nucleotide-diphossugar_trans"/>
</dbReference>
<dbReference type="AlphaFoldDB" id="A0A918SMB5"/>
<reference evidence="2" key="2">
    <citation type="submission" date="2020-09" db="EMBL/GenBank/DDBJ databases">
        <authorList>
            <person name="Sun Q."/>
            <person name="Kim S."/>
        </authorList>
    </citation>
    <scope>NUCLEOTIDE SEQUENCE</scope>
    <source>
        <strain evidence="2">KCTC 12719</strain>
    </source>
</reference>
<evidence type="ECO:0000259" key="1">
    <source>
        <dbReference type="Pfam" id="PF00535"/>
    </source>
</evidence>
<dbReference type="Gene3D" id="3.90.550.10">
    <property type="entry name" value="Spore Coat Polysaccharide Biosynthesis Protein SpsA, Chain A"/>
    <property type="match status" value="1"/>
</dbReference>
<dbReference type="PANTHER" id="PTHR43685">
    <property type="entry name" value="GLYCOSYLTRANSFERASE"/>
    <property type="match status" value="1"/>
</dbReference>
<dbReference type="RefSeq" id="WP_189606073.1">
    <property type="nucleotide sequence ID" value="NZ_BMXB01000021.1"/>
</dbReference>
<dbReference type="SUPFAM" id="SSF53448">
    <property type="entry name" value="Nucleotide-diphospho-sugar transferases"/>
    <property type="match status" value="1"/>
</dbReference>
<feature type="domain" description="Glycosyltransferase 2-like" evidence="1">
    <location>
        <begin position="6"/>
        <end position="135"/>
    </location>
</feature>
<dbReference type="PANTHER" id="PTHR43685:SF2">
    <property type="entry name" value="GLYCOSYLTRANSFERASE 2-LIKE DOMAIN-CONTAINING PROTEIN"/>
    <property type="match status" value="1"/>
</dbReference>
<accession>A0A918SMB5</accession>
<sequence length="288" mass="33490">MISLCSIIVPSYNQAEFLKDSLNSVLEQSYSNWECIIIDDGSEDDTSIVAKKWCEKDVRFRFFSISNGGLSNARNFGIAQAEGIFILPLDADDKISPEYLELAIKAFEETPELKLVYCLAAKFGKVDEPWSLPPFSLINLSRKNMIFSSAVFKKDDWVKIGGYDLSMRYGWEDWEFWISLLKNGGKVEQLNITGFFYRIRENSMMTQINHNKAKYLLEYLSVKHADFFVRYYGSFNELDKKNLRNKQNFISTLKSEKFVLDLFCKTFFGFTIFGTYKQKILDLEIKKN</sequence>
<dbReference type="EMBL" id="BMXB01000021">
    <property type="protein sequence ID" value="GHA49330.1"/>
    <property type="molecule type" value="Genomic_DNA"/>
</dbReference>
<evidence type="ECO:0000313" key="3">
    <source>
        <dbReference type="Proteomes" id="UP000610456"/>
    </source>
</evidence>
<protein>
    <recommendedName>
        <fullName evidence="1">Glycosyltransferase 2-like domain-containing protein</fullName>
    </recommendedName>
</protein>
<proteinExistence type="predicted"/>
<reference evidence="2" key="1">
    <citation type="journal article" date="2014" name="Int. J. Syst. Evol. Microbiol.">
        <title>Complete genome sequence of Corynebacterium casei LMG S-19264T (=DSM 44701T), isolated from a smear-ripened cheese.</title>
        <authorList>
            <consortium name="US DOE Joint Genome Institute (JGI-PGF)"/>
            <person name="Walter F."/>
            <person name="Albersmeier A."/>
            <person name="Kalinowski J."/>
            <person name="Ruckert C."/>
        </authorList>
    </citation>
    <scope>NUCLEOTIDE SEQUENCE</scope>
    <source>
        <strain evidence="2">KCTC 12719</strain>
    </source>
</reference>
<dbReference type="Pfam" id="PF00535">
    <property type="entry name" value="Glycos_transf_2"/>
    <property type="match status" value="1"/>
</dbReference>
<dbReference type="InterPro" id="IPR050834">
    <property type="entry name" value="Glycosyltransf_2"/>
</dbReference>
<organism evidence="2 3">
    <name type="scientific">Salinimicrobium marinum</name>
    <dbReference type="NCBI Taxonomy" id="680283"/>
    <lineage>
        <taxon>Bacteria</taxon>
        <taxon>Pseudomonadati</taxon>
        <taxon>Bacteroidota</taxon>
        <taxon>Flavobacteriia</taxon>
        <taxon>Flavobacteriales</taxon>
        <taxon>Flavobacteriaceae</taxon>
        <taxon>Salinimicrobium</taxon>
    </lineage>
</organism>
<gene>
    <name evidence="2" type="ORF">GCM10007103_32680</name>
</gene>
<name>A0A918SMB5_9FLAO</name>
<keyword evidence="3" id="KW-1185">Reference proteome</keyword>
<dbReference type="Proteomes" id="UP000610456">
    <property type="component" value="Unassembled WGS sequence"/>
</dbReference>
<comment type="caution">
    <text evidence="2">The sequence shown here is derived from an EMBL/GenBank/DDBJ whole genome shotgun (WGS) entry which is preliminary data.</text>
</comment>
<dbReference type="InterPro" id="IPR001173">
    <property type="entry name" value="Glyco_trans_2-like"/>
</dbReference>
<evidence type="ECO:0000313" key="2">
    <source>
        <dbReference type="EMBL" id="GHA49330.1"/>
    </source>
</evidence>